<protein>
    <submittedName>
        <fullName evidence="1">Uncharacterized protein</fullName>
    </submittedName>
</protein>
<comment type="caution">
    <text evidence="1">The sequence shown here is derived from an EMBL/GenBank/DDBJ whole genome shotgun (WGS) entry which is preliminary data.</text>
</comment>
<evidence type="ECO:0000313" key="1">
    <source>
        <dbReference type="EMBL" id="KYP77667.1"/>
    </source>
</evidence>
<evidence type="ECO:0000313" key="2">
    <source>
        <dbReference type="Proteomes" id="UP000075243"/>
    </source>
</evidence>
<dbReference type="Gramene" id="C.cajan_48079.t">
    <property type="protein sequence ID" value="C.cajan_48079.t"/>
    <property type="gene ID" value="C.cajan_48079"/>
</dbReference>
<accession>A0A151UEC9</accession>
<sequence length="104" mass="11852">MPLSARAKVMIEPIIHHADIVKAEDDPISRLLTILPRLKKKPIQLQWDIRVFGVENSNCPLYISLPNALEIVGGKFMLNISIIQLWAMSHWQLIVIIPKDYTAV</sequence>
<dbReference type="Proteomes" id="UP000075243">
    <property type="component" value="Unassembled WGS sequence"/>
</dbReference>
<dbReference type="EMBL" id="AGCT01029734">
    <property type="protein sequence ID" value="KYP77667.1"/>
    <property type="molecule type" value="Genomic_DNA"/>
</dbReference>
<keyword evidence="2" id="KW-1185">Reference proteome</keyword>
<dbReference type="AlphaFoldDB" id="A0A151UEC9"/>
<gene>
    <name evidence="1" type="ORF">KK1_049782</name>
</gene>
<name>A0A151UEC9_CAJCA</name>
<organism evidence="1 2">
    <name type="scientific">Cajanus cajan</name>
    <name type="common">Pigeon pea</name>
    <name type="synonym">Cajanus indicus</name>
    <dbReference type="NCBI Taxonomy" id="3821"/>
    <lineage>
        <taxon>Eukaryota</taxon>
        <taxon>Viridiplantae</taxon>
        <taxon>Streptophyta</taxon>
        <taxon>Embryophyta</taxon>
        <taxon>Tracheophyta</taxon>
        <taxon>Spermatophyta</taxon>
        <taxon>Magnoliopsida</taxon>
        <taxon>eudicotyledons</taxon>
        <taxon>Gunneridae</taxon>
        <taxon>Pentapetalae</taxon>
        <taxon>rosids</taxon>
        <taxon>fabids</taxon>
        <taxon>Fabales</taxon>
        <taxon>Fabaceae</taxon>
        <taxon>Papilionoideae</taxon>
        <taxon>50 kb inversion clade</taxon>
        <taxon>NPAAA clade</taxon>
        <taxon>indigoferoid/millettioid clade</taxon>
        <taxon>Phaseoleae</taxon>
        <taxon>Cajanus</taxon>
    </lineage>
</organism>
<reference evidence="1" key="1">
    <citation type="journal article" date="2012" name="Nat. Biotechnol.">
        <title>Draft genome sequence of pigeonpea (Cajanus cajan), an orphan legume crop of resource-poor farmers.</title>
        <authorList>
            <person name="Varshney R.K."/>
            <person name="Chen W."/>
            <person name="Li Y."/>
            <person name="Bharti A.K."/>
            <person name="Saxena R.K."/>
            <person name="Schlueter J.A."/>
            <person name="Donoghue M.T."/>
            <person name="Azam S."/>
            <person name="Fan G."/>
            <person name="Whaley A.M."/>
            <person name="Farmer A.D."/>
            <person name="Sheridan J."/>
            <person name="Iwata A."/>
            <person name="Tuteja R."/>
            <person name="Penmetsa R.V."/>
            <person name="Wu W."/>
            <person name="Upadhyaya H.D."/>
            <person name="Yang S.P."/>
            <person name="Shah T."/>
            <person name="Saxena K.B."/>
            <person name="Michael T."/>
            <person name="McCombie W.R."/>
            <person name="Yang B."/>
            <person name="Zhang G."/>
            <person name="Yang H."/>
            <person name="Wang J."/>
            <person name="Spillane C."/>
            <person name="Cook D.R."/>
            <person name="May G.D."/>
            <person name="Xu X."/>
            <person name="Jackson S.A."/>
        </authorList>
    </citation>
    <scope>NUCLEOTIDE SEQUENCE [LARGE SCALE GENOMIC DNA]</scope>
</reference>
<proteinExistence type="predicted"/>